<comment type="cofactor">
    <cofactor evidence="1">
        <name>[4Fe-4S] cluster</name>
        <dbReference type="ChEBI" id="CHEBI:49883"/>
    </cofactor>
</comment>
<dbReference type="InterPro" id="IPR006638">
    <property type="entry name" value="Elp3/MiaA/NifB-like_rSAM"/>
</dbReference>
<evidence type="ECO:0000256" key="6">
    <source>
        <dbReference type="ARBA" id="ARBA00023004"/>
    </source>
</evidence>
<dbReference type="InterPro" id="IPR058240">
    <property type="entry name" value="rSAM_sf"/>
</dbReference>
<dbReference type="CDD" id="cd02068">
    <property type="entry name" value="radical_SAM_B12_BD"/>
    <property type="match status" value="1"/>
</dbReference>
<evidence type="ECO:0000259" key="9">
    <source>
        <dbReference type="PROSITE" id="PS51918"/>
    </source>
</evidence>
<dbReference type="InterPro" id="IPR007197">
    <property type="entry name" value="rSAM"/>
</dbReference>
<evidence type="ECO:0000313" key="11">
    <source>
        <dbReference type="Proteomes" id="UP000034108"/>
    </source>
</evidence>
<evidence type="ECO:0000256" key="2">
    <source>
        <dbReference type="ARBA" id="ARBA00022603"/>
    </source>
</evidence>
<dbReference type="InterPro" id="IPR051198">
    <property type="entry name" value="BchE-like"/>
</dbReference>
<protein>
    <submittedName>
        <fullName evidence="10">Magnesium-protoporphyrin IX monomethyl ester anaerobic oxidative cyclase</fullName>
    </submittedName>
</protein>
<feature type="domain" description="B12-binding" evidence="8">
    <location>
        <begin position="12"/>
        <end position="163"/>
    </location>
</feature>
<dbReference type="CDD" id="cd01335">
    <property type="entry name" value="Radical_SAM"/>
    <property type="match status" value="1"/>
</dbReference>
<dbReference type="Pfam" id="PF04055">
    <property type="entry name" value="Radical_SAM"/>
    <property type="match status" value="1"/>
</dbReference>
<feature type="domain" description="Radical SAM core" evidence="9">
    <location>
        <begin position="218"/>
        <end position="450"/>
    </location>
</feature>
<dbReference type="Gene3D" id="3.40.50.280">
    <property type="entry name" value="Cobalamin-binding domain"/>
    <property type="match status" value="1"/>
</dbReference>
<dbReference type="STRING" id="1619048.UU49_C0001G0029"/>
<keyword evidence="5" id="KW-0479">Metal-binding</keyword>
<evidence type="ECO:0000256" key="1">
    <source>
        <dbReference type="ARBA" id="ARBA00001966"/>
    </source>
</evidence>
<keyword evidence="3" id="KW-0808">Transferase</keyword>
<dbReference type="SFLD" id="SFLDS00029">
    <property type="entry name" value="Radical_SAM"/>
    <property type="match status" value="1"/>
</dbReference>
<dbReference type="PANTHER" id="PTHR43409:SF7">
    <property type="entry name" value="BLL1977 PROTEIN"/>
    <property type="match status" value="1"/>
</dbReference>
<dbReference type="InterPro" id="IPR023404">
    <property type="entry name" value="rSAM_horseshoe"/>
</dbReference>
<reference evidence="10 11" key="1">
    <citation type="journal article" date="2015" name="Nature">
        <title>rRNA introns, odd ribosomes, and small enigmatic genomes across a large radiation of phyla.</title>
        <authorList>
            <person name="Brown C.T."/>
            <person name="Hug L.A."/>
            <person name="Thomas B.C."/>
            <person name="Sharon I."/>
            <person name="Castelle C.J."/>
            <person name="Singh A."/>
            <person name="Wilkins M.J."/>
            <person name="Williams K.H."/>
            <person name="Banfield J.F."/>
        </authorList>
    </citation>
    <scope>NUCLEOTIDE SEQUENCE [LARGE SCALE GENOMIC DNA]</scope>
</reference>
<evidence type="ECO:0000259" key="8">
    <source>
        <dbReference type="PROSITE" id="PS51332"/>
    </source>
</evidence>
<organism evidence="10 11">
    <name type="scientific">Candidatus Magasanikbacteria bacterium GW2011_GWC2_41_17</name>
    <dbReference type="NCBI Taxonomy" id="1619048"/>
    <lineage>
        <taxon>Bacteria</taxon>
        <taxon>Candidatus Magasanikiibacteriota</taxon>
    </lineage>
</organism>
<dbReference type="SFLD" id="SFLDG01123">
    <property type="entry name" value="methyltransferase_(Class_B)"/>
    <property type="match status" value="1"/>
</dbReference>
<name>A0A0G0VGS5_9BACT</name>
<dbReference type="PANTHER" id="PTHR43409">
    <property type="entry name" value="ANAEROBIC MAGNESIUM-PROTOPORPHYRIN IX MONOMETHYL ESTER CYCLASE-RELATED"/>
    <property type="match status" value="1"/>
</dbReference>
<accession>A0A0G0VGS5</accession>
<proteinExistence type="predicted"/>
<dbReference type="Gene3D" id="3.80.30.20">
    <property type="entry name" value="tm_1862 like domain"/>
    <property type="match status" value="1"/>
</dbReference>
<dbReference type="SUPFAM" id="SSF102114">
    <property type="entry name" value="Radical SAM enzymes"/>
    <property type="match status" value="1"/>
</dbReference>
<dbReference type="Proteomes" id="UP000034108">
    <property type="component" value="Unassembled WGS sequence"/>
</dbReference>
<dbReference type="InterPro" id="IPR034466">
    <property type="entry name" value="Methyltransferase_Class_B"/>
</dbReference>
<evidence type="ECO:0000256" key="4">
    <source>
        <dbReference type="ARBA" id="ARBA00022691"/>
    </source>
</evidence>
<gene>
    <name evidence="10" type="ORF">UU49_C0001G0029</name>
</gene>
<dbReference type="EMBL" id="LCAV01000001">
    <property type="protein sequence ID" value="KKS00029.1"/>
    <property type="molecule type" value="Genomic_DNA"/>
</dbReference>
<dbReference type="GO" id="GO:0031419">
    <property type="term" value="F:cobalamin binding"/>
    <property type="evidence" value="ECO:0007669"/>
    <property type="project" value="InterPro"/>
</dbReference>
<evidence type="ECO:0000256" key="3">
    <source>
        <dbReference type="ARBA" id="ARBA00022679"/>
    </source>
</evidence>
<dbReference type="SFLD" id="SFLDG01082">
    <property type="entry name" value="B12-binding_domain_containing"/>
    <property type="match status" value="1"/>
</dbReference>
<comment type="caution">
    <text evidence="10">The sequence shown here is derived from an EMBL/GenBank/DDBJ whole genome shotgun (WGS) entry which is preliminary data.</text>
</comment>
<evidence type="ECO:0000256" key="5">
    <source>
        <dbReference type="ARBA" id="ARBA00022723"/>
    </source>
</evidence>
<keyword evidence="4" id="KW-0949">S-adenosyl-L-methionine</keyword>
<dbReference type="PROSITE" id="PS51918">
    <property type="entry name" value="RADICAL_SAM"/>
    <property type="match status" value="1"/>
</dbReference>
<dbReference type="SMART" id="SM00729">
    <property type="entry name" value="Elp3"/>
    <property type="match status" value="1"/>
</dbReference>
<dbReference type="GO" id="GO:0051539">
    <property type="term" value="F:4 iron, 4 sulfur cluster binding"/>
    <property type="evidence" value="ECO:0007669"/>
    <property type="project" value="UniProtKB-KW"/>
</dbReference>
<dbReference type="GO" id="GO:0046872">
    <property type="term" value="F:metal ion binding"/>
    <property type="evidence" value="ECO:0007669"/>
    <property type="project" value="UniProtKB-KW"/>
</dbReference>
<keyword evidence="6" id="KW-0408">Iron</keyword>
<dbReference type="PROSITE" id="PS51332">
    <property type="entry name" value="B12_BINDING"/>
    <property type="match status" value="1"/>
</dbReference>
<dbReference type="InterPro" id="IPR006158">
    <property type="entry name" value="Cobalamin-bd"/>
</dbReference>
<keyword evidence="2" id="KW-0489">Methyltransferase</keyword>
<dbReference type="AlphaFoldDB" id="A0A0G0VGS5"/>
<keyword evidence="7" id="KW-0411">Iron-sulfur</keyword>
<dbReference type="GO" id="GO:0003824">
    <property type="term" value="F:catalytic activity"/>
    <property type="evidence" value="ECO:0007669"/>
    <property type="project" value="InterPro"/>
</dbReference>
<sequence length="487" mass="56284">MRTKVLLINSIASEVDFYNTDHFYHFPLGLLYLASVLRKNNIEVKIVDFYNIYYSEVLNGQLRDCLPQEYVEKNFSQNIGDFVPDIIGVGCIFSGAFDCGKIIARKAKELFPAAPVVMGGIHATIFSVEILKECNYIDYIILSEGEDSFLKLIKYLTNDGQSIDSIDGITYRNNGEALKKSKTTFITNLDELPFVDFDILDLKNYKIDTSWWYSPKKIKIGTPFPILSSRSCPCRCSFCAMWLVQGPTTRLRTPRHVVDEMQSLYIKHGARYFSFLDDNLTLDKKRILTICDEIIKRGLDIQFDTPNGVAINSLDQEVIDAMVKAGLVKINLSPESGSEYIRNEAIGKRLKTEKIYEVFQSCAKHKHLYIGAYFVLGMPQETRETLQETYEMITKLPLDRASFTFATPYPGTKLYEYCSEHGLLQYDHEKGYDYKKEYLYAQRPHFKPHDLTEEELMEFMAKCRNFMKQKREKANVPENYPLRYKDA</sequence>
<dbReference type="Pfam" id="PF02310">
    <property type="entry name" value="B12-binding"/>
    <property type="match status" value="1"/>
</dbReference>
<evidence type="ECO:0000256" key="7">
    <source>
        <dbReference type="ARBA" id="ARBA00023014"/>
    </source>
</evidence>
<evidence type="ECO:0000313" key="10">
    <source>
        <dbReference type="EMBL" id="KKS00029.1"/>
    </source>
</evidence>